<feature type="domain" description="NACHT" evidence="4">
    <location>
        <begin position="270"/>
        <end position="416"/>
    </location>
</feature>
<dbReference type="Gene3D" id="2.130.10.10">
    <property type="entry name" value="YVTN repeat-like/Quinoprotein amine dehydrogenase"/>
    <property type="match status" value="2"/>
</dbReference>
<dbReference type="Pfam" id="PF00400">
    <property type="entry name" value="WD40"/>
    <property type="match status" value="3"/>
</dbReference>
<dbReference type="PROSITE" id="PS50837">
    <property type="entry name" value="NACHT"/>
    <property type="match status" value="1"/>
</dbReference>
<dbReference type="InterPro" id="IPR001680">
    <property type="entry name" value="WD40_rpt"/>
</dbReference>
<dbReference type="Pfam" id="PF17107">
    <property type="entry name" value="SesA"/>
    <property type="match status" value="1"/>
</dbReference>
<accession>A0ABQ7I764</accession>
<sequence>MSGAEAGFIIGLISGVILIIEAAKTVYDAAGNVKGQPEAFRQVAARLPLVIEILRCAEERVSSLDEPALDAIELILESCKAKADDLNKIFHKVVRKDDDKWFDRYKKALSTLRKGEKVESLMEGILKDTQLLACEKLVGIATEVQVKGLEEGIKEMKEMPSSLQEEIGSVTQNHNGSGNNNANTGGGAMHAGTGDLFHNKINGDAYFGNNISSQQTDSQTRKYLKGLSTTDPREDKIRIEQAKGGLLKDSYCWILENPDFQQWRSDSRKPLLWIKGDPGKGKTMLLCGIIDEINKEKDPTALLSYFFCQATDPRLNNATSVIRGLIYLLVNQQPSLLSYIQKKYDEGIKNPFEGVNAWVALSKVFESLLEDSVCQSGTYLFVDALDECETDLLPLLHLITQSISRFPYIKWIVSSRNKPDIEARLRPDNTQKWLSLELNEKYVSRSVEIFINFRVSQLPLIGDDKVLQESVREQIYTKATGTFLWAALVLAELEQVNSWDVLDVLREIPSGLKPLYNRMIQQIDQLQRNDPHFCYCVLSTMILAYRPLHLLELGLLSSLPKRIPKNIRDISKIVSNCGSFLIIREDTVFFIHQSAKDYLFEDANDKFFPNGSETYHYAMFSRSLQVMSEALRCDIYRLKAPGTSIDQIKQPDLDPISPMKYSCIYWVNHLNNTHPKQQREQLQDNDKVHEFLKVHFLHWLEAMSLMGKISECITAINSFESCILVEKAPELFAFTHDAKRFVLHNRIGIEQAPLQIYCSALVFAPEESIIRKTFQDCIPNWIYKISRTQSNWSAALQTLEGHSDWVSSVAFSPDGIIVASGSSDKTIRLWDIATGESLQTFKGYSNSVLSIVFSLDNKMITSGSDNETIRLWDITIIFGFCNKTIWLWNIITGESLQTLKGYLYLITSVAFSLNNKVIASGSRDKTIRLWDIVIGESLYIFEDYLYSVLSVVFSPDNKVIAFDFDNKIIRLWNIIINKSFHTLKNYLYSISLVAFSLDNKIIAFGFSHSGLEASSAFERYSISNNWIAEKVDREMRNTIWLPPDYRPSSISFYKGTIVIGLPSGSVFILRFKYRGSTSFRLKQALV</sequence>
<evidence type="ECO:0000259" key="4">
    <source>
        <dbReference type="PROSITE" id="PS50837"/>
    </source>
</evidence>
<dbReference type="PANTHER" id="PTHR10039:SF17">
    <property type="entry name" value="FUNGAL STAND N-TERMINAL GOODBYE DOMAIN-CONTAINING PROTEIN-RELATED"/>
    <property type="match status" value="1"/>
</dbReference>
<dbReference type="InterPro" id="IPR020472">
    <property type="entry name" value="WD40_PAC1"/>
</dbReference>
<name>A0ABQ7I764_9HELO</name>
<feature type="repeat" description="WD" evidence="3">
    <location>
        <begin position="941"/>
        <end position="982"/>
    </location>
</feature>
<keyword evidence="1 3" id="KW-0853">WD repeat</keyword>
<keyword evidence="6" id="KW-1185">Reference proteome</keyword>
<dbReference type="PRINTS" id="PR00320">
    <property type="entry name" value="GPROTEINBRPT"/>
</dbReference>
<dbReference type="SMART" id="SM00320">
    <property type="entry name" value="WD40"/>
    <property type="match status" value="4"/>
</dbReference>
<dbReference type="PROSITE" id="PS00678">
    <property type="entry name" value="WD_REPEATS_1"/>
    <property type="match status" value="3"/>
</dbReference>
<dbReference type="Gene3D" id="3.40.50.300">
    <property type="entry name" value="P-loop containing nucleotide triphosphate hydrolases"/>
    <property type="match status" value="1"/>
</dbReference>
<evidence type="ECO:0000313" key="5">
    <source>
        <dbReference type="EMBL" id="KAF7915834.1"/>
    </source>
</evidence>
<dbReference type="Pfam" id="PF24883">
    <property type="entry name" value="NPHP3_N"/>
    <property type="match status" value="1"/>
</dbReference>
<dbReference type="InterPro" id="IPR019775">
    <property type="entry name" value="WD40_repeat_CS"/>
</dbReference>
<proteinExistence type="predicted"/>
<evidence type="ECO:0000313" key="6">
    <source>
        <dbReference type="Proteomes" id="UP000783213"/>
    </source>
</evidence>
<dbReference type="CDD" id="cd00200">
    <property type="entry name" value="WD40"/>
    <property type="match status" value="1"/>
</dbReference>
<dbReference type="PROSITE" id="PS50082">
    <property type="entry name" value="WD_REPEATS_2"/>
    <property type="match status" value="4"/>
</dbReference>
<dbReference type="PANTHER" id="PTHR10039">
    <property type="entry name" value="AMELOGENIN"/>
    <property type="match status" value="1"/>
</dbReference>
<dbReference type="InterPro" id="IPR007111">
    <property type="entry name" value="NACHT_NTPase"/>
</dbReference>
<comment type="caution">
    <text evidence="5">The sequence shown here is derived from an EMBL/GenBank/DDBJ whole genome shotgun (WGS) entry which is preliminary data.</text>
</comment>
<dbReference type="GeneID" id="62237685"/>
<dbReference type="EMBL" id="RCSX01000042">
    <property type="protein sequence ID" value="KAF7915834.1"/>
    <property type="molecule type" value="Genomic_DNA"/>
</dbReference>
<protein>
    <recommendedName>
        <fullName evidence="4">NACHT domain-containing protein</fullName>
    </recommendedName>
</protein>
<dbReference type="InterPro" id="IPR031352">
    <property type="entry name" value="SesA"/>
</dbReference>
<dbReference type="InterPro" id="IPR015943">
    <property type="entry name" value="WD40/YVTN_repeat-like_dom_sf"/>
</dbReference>
<evidence type="ECO:0000256" key="1">
    <source>
        <dbReference type="ARBA" id="ARBA00022574"/>
    </source>
</evidence>
<reference evidence="5 6" key="1">
    <citation type="journal article" date="2020" name="Genome Biol. Evol.">
        <title>Comparative genomics of Sclerotiniaceae.</title>
        <authorList>
            <person name="Valero Jimenez C.A."/>
            <person name="Steentjes M."/>
            <person name="Scholten O.E."/>
            <person name="Van Kan J.A.L."/>
        </authorList>
    </citation>
    <scope>NUCLEOTIDE SEQUENCE [LARGE SCALE GENOMIC DNA]</scope>
    <source>
        <strain evidence="5 6">B1</strain>
    </source>
</reference>
<keyword evidence="2" id="KW-0677">Repeat</keyword>
<feature type="repeat" description="WD" evidence="3">
    <location>
        <begin position="799"/>
        <end position="840"/>
    </location>
</feature>
<organism evidence="5 6">
    <name type="scientific">Botrytis deweyae</name>
    <dbReference type="NCBI Taxonomy" id="2478750"/>
    <lineage>
        <taxon>Eukaryota</taxon>
        <taxon>Fungi</taxon>
        <taxon>Dikarya</taxon>
        <taxon>Ascomycota</taxon>
        <taxon>Pezizomycotina</taxon>
        <taxon>Leotiomycetes</taxon>
        <taxon>Helotiales</taxon>
        <taxon>Sclerotiniaceae</taxon>
        <taxon>Botrytis</taxon>
    </lineage>
</organism>
<dbReference type="InterPro" id="IPR027417">
    <property type="entry name" value="P-loop_NTPase"/>
</dbReference>
<dbReference type="PROSITE" id="PS50294">
    <property type="entry name" value="WD_REPEATS_REGION"/>
    <property type="match status" value="3"/>
</dbReference>
<evidence type="ECO:0000256" key="3">
    <source>
        <dbReference type="PROSITE-ProRule" id="PRU00221"/>
    </source>
</evidence>
<dbReference type="SUPFAM" id="SSF52540">
    <property type="entry name" value="P-loop containing nucleoside triphosphate hydrolases"/>
    <property type="match status" value="1"/>
</dbReference>
<dbReference type="SUPFAM" id="SSF50978">
    <property type="entry name" value="WD40 repeat-like"/>
    <property type="match status" value="1"/>
</dbReference>
<dbReference type="Proteomes" id="UP000783213">
    <property type="component" value="Unassembled WGS sequence"/>
</dbReference>
<gene>
    <name evidence="5" type="ORF">EAE98_010914</name>
</gene>
<feature type="repeat" description="WD" evidence="3">
    <location>
        <begin position="841"/>
        <end position="874"/>
    </location>
</feature>
<dbReference type="RefSeq" id="XP_038805050.1">
    <property type="nucleotide sequence ID" value="XM_038958536.1"/>
</dbReference>
<feature type="repeat" description="WD" evidence="3">
    <location>
        <begin position="899"/>
        <end position="940"/>
    </location>
</feature>
<dbReference type="InterPro" id="IPR056884">
    <property type="entry name" value="NPHP3-like_N"/>
</dbReference>
<dbReference type="InterPro" id="IPR036322">
    <property type="entry name" value="WD40_repeat_dom_sf"/>
</dbReference>
<evidence type="ECO:0000256" key="2">
    <source>
        <dbReference type="ARBA" id="ARBA00022737"/>
    </source>
</evidence>